<dbReference type="Proteomes" id="UP000010552">
    <property type="component" value="Unassembled WGS sequence"/>
</dbReference>
<keyword evidence="2" id="KW-1185">Reference proteome</keyword>
<gene>
    <name evidence="1" type="ORF">PAL_GLEAN10025741</name>
</gene>
<evidence type="ECO:0000313" key="2">
    <source>
        <dbReference type="Proteomes" id="UP000010552"/>
    </source>
</evidence>
<protein>
    <submittedName>
        <fullName evidence="1">Uncharacterized protein</fullName>
    </submittedName>
</protein>
<dbReference type="InParanoid" id="L5JZK4"/>
<dbReference type="EMBL" id="KB031068">
    <property type="protein sequence ID" value="ELK04507.1"/>
    <property type="molecule type" value="Genomic_DNA"/>
</dbReference>
<name>L5JZK4_PTEAL</name>
<organism evidence="1 2">
    <name type="scientific">Pteropus alecto</name>
    <name type="common">Black flying fox</name>
    <dbReference type="NCBI Taxonomy" id="9402"/>
    <lineage>
        <taxon>Eukaryota</taxon>
        <taxon>Metazoa</taxon>
        <taxon>Chordata</taxon>
        <taxon>Craniata</taxon>
        <taxon>Vertebrata</taxon>
        <taxon>Euteleostomi</taxon>
        <taxon>Mammalia</taxon>
        <taxon>Eutheria</taxon>
        <taxon>Laurasiatheria</taxon>
        <taxon>Chiroptera</taxon>
        <taxon>Yinpterochiroptera</taxon>
        <taxon>Pteropodoidea</taxon>
        <taxon>Pteropodidae</taxon>
        <taxon>Pteropodinae</taxon>
        <taxon>Pteropus</taxon>
    </lineage>
</organism>
<dbReference type="AlphaFoldDB" id="L5JZK4"/>
<sequence>MLQEDSQELKVLATQKWRPGKGWGTMAYISYLEKIGVLEEEARSLKLVLAGKKIP</sequence>
<evidence type="ECO:0000313" key="1">
    <source>
        <dbReference type="EMBL" id="ELK04507.1"/>
    </source>
</evidence>
<accession>L5JZK4</accession>
<reference evidence="2" key="1">
    <citation type="journal article" date="2013" name="Science">
        <title>Comparative analysis of bat genomes provides insight into the evolution of flight and immunity.</title>
        <authorList>
            <person name="Zhang G."/>
            <person name="Cowled C."/>
            <person name="Shi Z."/>
            <person name="Huang Z."/>
            <person name="Bishop-Lilly K.A."/>
            <person name="Fang X."/>
            <person name="Wynne J.W."/>
            <person name="Xiong Z."/>
            <person name="Baker M.L."/>
            <person name="Zhao W."/>
            <person name="Tachedjian M."/>
            <person name="Zhu Y."/>
            <person name="Zhou P."/>
            <person name="Jiang X."/>
            <person name="Ng J."/>
            <person name="Yang L."/>
            <person name="Wu L."/>
            <person name="Xiao J."/>
            <person name="Feng Y."/>
            <person name="Chen Y."/>
            <person name="Sun X."/>
            <person name="Zhang Y."/>
            <person name="Marsh G.A."/>
            <person name="Crameri G."/>
            <person name="Broder C.C."/>
            <person name="Frey K.G."/>
            <person name="Wang L.F."/>
            <person name="Wang J."/>
        </authorList>
    </citation>
    <scope>NUCLEOTIDE SEQUENCE [LARGE SCALE GENOMIC DNA]</scope>
</reference>
<proteinExistence type="predicted"/>